<evidence type="ECO:0000256" key="5">
    <source>
        <dbReference type="ARBA" id="ARBA00022741"/>
    </source>
</evidence>
<sequence length="716" mass="80488">MGDDYEVLELIGRGSFGQIHKVRRVRDGLILARKEISYNRMSAKEKEQLTAEFSILSKLQHPNIVRYYSREHNKTDHSLYIYMEYCGGGDLSTHIKRCKSNGTLVPEHVVWSIFTQLVLALYKCHNGSDPPSLEDMNEGWDKKKKTTPALAATTGTKATGREVIVHRDLKPENVFLDHETCVKLGDFGLSRILASDQHMATTYVGTPYYMSPEIVCDLPYTSRSDIWSLGCVIYELCVLTPPFDAKSLPALCQKIQAGRYNPLPNSYSPELRRVVDLCLRTNPSERPDTAKLLDLQIIRTIRRELDALEISRSLKTREEALRRREKDVDSAEKNMSKILEEAAARMRVEIDAELRKVWDEKAEDEIRRRVDLEVSRRCTEHETDMKRQYHEALEAMRNEFQSIFEKQVAEEVQKRVADELLTQKIGILEVAERDMPATNSCSVRSMPSEPTTLSRSIDTAAPLARSNSLSDLQTHAFKPDDVCPASPMDISMASPIPSISNVLHRRAMNHQTSPLQGRKMSKLQTMARSNSLGFTEVDDSDEDEDDLAEEEGEEPGALRSKPARPGFGAMKTAPTGGASHGRQGLSRVYSAPINPNPSIANPANPSTPPRGRRVSAANGTLKPNPGAENRQLSPNRRLFFGSNFEGGPEPRKAGVGVKAAVLNQTRARSLLELQKERRKEKEKEKENGNDDVPVWDPETTAPEDMPSPFLNRRKVF</sequence>
<keyword evidence="11" id="KW-0175">Coiled coil</keyword>
<keyword evidence="4" id="KW-0808">Transferase</keyword>
<proteinExistence type="inferred from homology"/>
<protein>
    <recommendedName>
        <fullName evidence="2">non-specific serine/threonine protein kinase</fullName>
        <ecNumber evidence="2">2.7.11.1</ecNumber>
    </recommendedName>
</protein>
<evidence type="ECO:0000256" key="4">
    <source>
        <dbReference type="ARBA" id="ARBA00022679"/>
    </source>
</evidence>
<dbReference type="FunFam" id="3.30.200.20:FF:000097">
    <property type="entry name" value="Probable serine/threonine-protein kinase nek1"/>
    <property type="match status" value="1"/>
</dbReference>
<evidence type="ECO:0000256" key="10">
    <source>
        <dbReference type="PROSITE-ProRule" id="PRU10141"/>
    </source>
</evidence>
<dbReference type="PROSITE" id="PS00107">
    <property type="entry name" value="PROTEIN_KINASE_ATP"/>
    <property type="match status" value="1"/>
</dbReference>
<evidence type="ECO:0000256" key="12">
    <source>
        <dbReference type="SAM" id="MobiDB-lite"/>
    </source>
</evidence>
<evidence type="ECO:0000256" key="6">
    <source>
        <dbReference type="ARBA" id="ARBA00022777"/>
    </source>
</evidence>
<dbReference type="GO" id="GO:0005524">
    <property type="term" value="F:ATP binding"/>
    <property type="evidence" value="ECO:0007669"/>
    <property type="project" value="UniProtKB-UniRule"/>
</dbReference>
<dbReference type="Proteomes" id="UP001221413">
    <property type="component" value="Unassembled WGS sequence"/>
</dbReference>
<keyword evidence="3" id="KW-0723">Serine/threonine-protein kinase</keyword>
<feature type="domain" description="Protein kinase" evidence="13">
    <location>
        <begin position="5"/>
        <end position="298"/>
    </location>
</feature>
<evidence type="ECO:0000256" key="11">
    <source>
        <dbReference type="SAM" id="Coils"/>
    </source>
</evidence>
<evidence type="ECO:0000256" key="2">
    <source>
        <dbReference type="ARBA" id="ARBA00012513"/>
    </source>
</evidence>
<dbReference type="InterPro" id="IPR017441">
    <property type="entry name" value="Protein_kinase_ATP_BS"/>
</dbReference>
<evidence type="ECO:0000256" key="8">
    <source>
        <dbReference type="ARBA" id="ARBA00047899"/>
    </source>
</evidence>
<feature type="compositionally biased region" description="Low complexity" evidence="12">
    <location>
        <begin position="590"/>
        <end position="604"/>
    </location>
</feature>
<evidence type="ECO:0000313" key="14">
    <source>
        <dbReference type="EMBL" id="KAJ6260859.1"/>
    </source>
</evidence>
<dbReference type="PROSITE" id="PS00108">
    <property type="entry name" value="PROTEIN_KINASE_ST"/>
    <property type="match status" value="1"/>
</dbReference>
<keyword evidence="5 10" id="KW-0547">Nucleotide-binding</keyword>
<comment type="catalytic activity">
    <reaction evidence="9">
        <text>L-seryl-[protein] + ATP = O-phospho-L-seryl-[protein] + ADP + H(+)</text>
        <dbReference type="Rhea" id="RHEA:17989"/>
        <dbReference type="Rhea" id="RHEA-COMP:9863"/>
        <dbReference type="Rhea" id="RHEA-COMP:11604"/>
        <dbReference type="ChEBI" id="CHEBI:15378"/>
        <dbReference type="ChEBI" id="CHEBI:29999"/>
        <dbReference type="ChEBI" id="CHEBI:30616"/>
        <dbReference type="ChEBI" id="CHEBI:83421"/>
        <dbReference type="ChEBI" id="CHEBI:456216"/>
        <dbReference type="EC" id="2.7.11.1"/>
    </reaction>
</comment>
<dbReference type="SUPFAM" id="SSF56112">
    <property type="entry name" value="Protein kinase-like (PK-like)"/>
    <property type="match status" value="1"/>
</dbReference>
<evidence type="ECO:0000256" key="1">
    <source>
        <dbReference type="ARBA" id="ARBA00010886"/>
    </source>
</evidence>
<keyword evidence="7 10" id="KW-0067">ATP-binding</keyword>
<evidence type="ECO:0000256" key="3">
    <source>
        <dbReference type="ARBA" id="ARBA00022527"/>
    </source>
</evidence>
<evidence type="ECO:0000259" key="13">
    <source>
        <dbReference type="PROSITE" id="PS50011"/>
    </source>
</evidence>
<gene>
    <name evidence="14" type="ORF">Dda_3520</name>
</gene>
<dbReference type="InterPro" id="IPR011009">
    <property type="entry name" value="Kinase-like_dom_sf"/>
</dbReference>
<feature type="region of interest" description="Disordered" evidence="12">
    <location>
        <begin position="532"/>
        <end position="716"/>
    </location>
</feature>
<dbReference type="AlphaFoldDB" id="A0AAD6NJN1"/>
<dbReference type="InterPro" id="IPR001245">
    <property type="entry name" value="Ser-Thr/Tyr_kinase_cat_dom"/>
</dbReference>
<dbReference type="SMART" id="SM00220">
    <property type="entry name" value="S_TKc"/>
    <property type="match status" value="1"/>
</dbReference>
<feature type="compositionally biased region" description="Acidic residues" evidence="12">
    <location>
        <begin position="536"/>
        <end position="554"/>
    </location>
</feature>
<dbReference type="Pfam" id="PF07714">
    <property type="entry name" value="PK_Tyr_Ser-Thr"/>
    <property type="match status" value="1"/>
</dbReference>
<dbReference type="CDD" id="cd08217">
    <property type="entry name" value="STKc_Nek2"/>
    <property type="match status" value="1"/>
</dbReference>
<dbReference type="InterPro" id="IPR008271">
    <property type="entry name" value="Ser/Thr_kinase_AS"/>
</dbReference>
<keyword evidence="15" id="KW-1185">Reference proteome</keyword>
<feature type="coiled-coil region" evidence="11">
    <location>
        <begin position="314"/>
        <end position="341"/>
    </location>
</feature>
<comment type="catalytic activity">
    <reaction evidence="8">
        <text>L-threonyl-[protein] + ATP = O-phospho-L-threonyl-[protein] + ADP + H(+)</text>
        <dbReference type="Rhea" id="RHEA:46608"/>
        <dbReference type="Rhea" id="RHEA-COMP:11060"/>
        <dbReference type="Rhea" id="RHEA-COMP:11605"/>
        <dbReference type="ChEBI" id="CHEBI:15378"/>
        <dbReference type="ChEBI" id="CHEBI:30013"/>
        <dbReference type="ChEBI" id="CHEBI:30616"/>
        <dbReference type="ChEBI" id="CHEBI:61977"/>
        <dbReference type="ChEBI" id="CHEBI:456216"/>
        <dbReference type="EC" id="2.7.11.1"/>
    </reaction>
</comment>
<dbReference type="GO" id="GO:0004674">
    <property type="term" value="F:protein serine/threonine kinase activity"/>
    <property type="evidence" value="ECO:0007669"/>
    <property type="project" value="UniProtKB-KW"/>
</dbReference>
<evidence type="ECO:0000256" key="7">
    <source>
        <dbReference type="ARBA" id="ARBA00022840"/>
    </source>
</evidence>
<evidence type="ECO:0000313" key="15">
    <source>
        <dbReference type="Proteomes" id="UP001221413"/>
    </source>
</evidence>
<dbReference type="Gene3D" id="3.30.200.20">
    <property type="entry name" value="Phosphorylase Kinase, domain 1"/>
    <property type="match status" value="1"/>
</dbReference>
<keyword evidence="6" id="KW-0418">Kinase</keyword>
<feature type="compositionally biased region" description="Basic and acidic residues" evidence="12">
    <location>
        <begin position="673"/>
        <end position="688"/>
    </location>
</feature>
<comment type="similarity">
    <text evidence="1">Belongs to the protein kinase superfamily. NEK Ser/Thr protein kinase family. NIMA subfamily.</text>
</comment>
<dbReference type="EMBL" id="JAQGDS010000004">
    <property type="protein sequence ID" value="KAJ6260859.1"/>
    <property type="molecule type" value="Genomic_DNA"/>
</dbReference>
<name>A0AAD6NJN1_DREDA</name>
<dbReference type="PANTHER" id="PTHR44899:SF3">
    <property type="entry name" value="SERINE_THREONINE-PROTEIN KINASE NEK1"/>
    <property type="match status" value="1"/>
</dbReference>
<accession>A0AAD6NJN1</accession>
<comment type="caution">
    <text evidence="14">The sequence shown here is derived from an EMBL/GenBank/DDBJ whole genome shotgun (WGS) entry which is preliminary data.</text>
</comment>
<organism evidence="14 15">
    <name type="scientific">Drechslerella dactyloides</name>
    <name type="common">Nematode-trapping fungus</name>
    <name type="synonym">Arthrobotrys dactyloides</name>
    <dbReference type="NCBI Taxonomy" id="74499"/>
    <lineage>
        <taxon>Eukaryota</taxon>
        <taxon>Fungi</taxon>
        <taxon>Dikarya</taxon>
        <taxon>Ascomycota</taxon>
        <taxon>Pezizomycotina</taxon>
        <taxon>Orbiliomycetes</taxon>
        <taxon>Orbiliales</taxon>
        <taxon>Orbiliaceae</taxon>
        <taxon>Drechslerella</taxon>
    </lineage>
</organism>
<dbReference type="Gene3D" id="1.10.510.10">
    <property type="entry name" value="Transferase(Phosphotransferase) domain 1"/>
    <property type="match status" value="1"/>
</dbReference>
<dbReference type="PROSITE" id="PS50011">
    <property type="entry name" value="PROTEIN_KINASE_DOM"/>
    <property type="match status" value="1"/>
</dbReference>
<reference evidence="14" key="1">
    <citation type="submission" date="2023-01" db="EMBL/GenBank/DDBJ databases">
        <title>The chitinases involved in constricting ring structure development in the nematode-trapping fungus Drechslerella dactyloides.</title>
        <authorList>
            <person name="Wang R."/>
            <person name="Zhang L."/>
            <person name="Tang P."/>
            <person name="Li S."/>
            <person name="Liang L."/>
        </authorList>
    </citation>
    <scope>NUCLEOTIDE SEQUENCE</scope>
    <source>
        <strain evidence="14">YMF1.00031</strain>
    </source>
</reference>
<dbReference type="InterPro" id="IPR051131">
    <property type="entry name" value="NEK_Ser/Thr_kinase_NIMA"/>
</dbReference>
<feature type="binding site" evidence="10">
    <location>
        <position position="34"/>
    </location>
    <ligand>
        <name>ATP</name>
        <dbReference type="ChEBI" id="CHEBI:30616"/>
    </ligand>
</feature>
<evidence type="ECO:0000256" key="9">
    <source>
        <dbReference type="ARBA" id="ARBA00048679"/>
    </source>
</evidence>
<dbReference type="EC" id="2.7.11.1" evidence="2"/>
<dbReference type="InterPro" id="IPR000719">
    <property type="entry name" value="Prot_kinase_dom"/>
</dbReference>
<dbReference type="PANTHER" id="PTHR44899">
    <property type="entry name" value="CAMK FAMILY PROTEIN KINASE"/>
    <property type="match status" value="1"/>
</dbReference>